<feature type="binding site" evidence="4">
    <location>
        <position position="50"/>
    </location>
    <ligand>
        <name>1-deoxy-D-xylulose 5-phosphate</name>
        <dbReference type="ChEBI" id="CHEBI:57792"/>
    </ligand>
</feature>
<dbReference type="HOGENOM" id="CLU_074563_0_0_7"/>
<dbReference type="EMBL" id="CP003537">
    <property type="protein sequence ID" value="AGH95585.1"/>
    <property type="molecule type" value="Genomic_DNA"/>
</dbReference>
<dbReference type="Gene3D" id="3.20.20.70">
    <property type="entry name" value="Aldolase class I"/>
    <property type="match status" value="1"/>
</dbReference>
<dbReference type="EC" id="2.6.99.2" evidence="4 5"/>
<dbReference type="KEGG" id="bex:A11Q_1369"/>
<feature type="binding site" evidence="4">
    <location>
        <position position="196"/>
    </location>
    <ligand>
        <name>3-amino-2-oxopropyl phosphate</name>
        <dbReference type="ChEBI" id="CHEBI:57279"/>
    </ligand>
</feature>
<dbReference type="SUPFAM" id="SSF63892">
    <property type="entry name" value="Pyridoxine 5'-phosphate synthase"/>
    <property type="match status" value="1"/>
</dbReference>
<feature type="active site" description="Proton donor" evidence="4">
    <location>
        <position position="195"/>
    </location>
</feature>
<dbReference type="CDD" id="cd00003">
    <property type="entry name" value="PNPsynthase"/>
    <property type="match status" value="1"/>
</dbReference>
<reference evidence="6 7" key="1">
    <citation type="journal article" date="2013" name="ISME J.">
        <title>By their genes ye shall know them: genomic signatures of predatory bacteria.</title>
        <authorList>
            <person name="Pasternak Z."/>
            <person name="Pietrokovski S."/>
            <person name="Rotem O."/>
            <person name="Gophna U."/>
            <person name="Lurie-Weinberger M.N."/>
            <person name="Jurkevitch E."/>
        </authorList>
    </citation>
    <scope>NUCLEOTIDE SEQUENCE [LARGE SCALE GENOMIC DNA]</scope>
    <source>
        <strain evidence="6 7">JSS</strain>
    </source>
</reference>
<dbReference type="NCBIfam" id="TIGR00559">
    <property type="entry name" value="pdxJ"/>
    <property type="match status" value="1"/>
</dbReference>
<evidence type="ECO:0000256" key="5">
    <source>
        <dbReference type="NCBIfam" id="TIGR00559"/>
    </source>
</evidence>
<organism evidence="6 7">
    <name type="scientific">Pseudobdellovibrio exovorus JSS</name>
    <dbReference type="NCBI Taxonomy" id="1184267"/>
    <lineage>
        <taxon>Bacteria</taxon>
        <taxon>Pseudomonadati</taxon>
        <taxon>Bdellovibrionota</taxon>
        <taxon>Bdellovibrionia</taxon>
        <taxon>Bdellovibrionales</taxon>
        <taxon>Pseudobdellovibrionaceae</taxon>
        <taxon>Pseudobdellovibrio</taxon>
    </lineage>
</organism>
<evidence type="ECO:0000313" key="7">
    <source>
        <dbReference type="Proteomes" id="UP000012040"/>
    </source>
</evidence>
<comment type="function">
    <text evidence="4">Catalyzes the complicated ring closure reaction between the two acyclic compounds 1-deoxy-D-xylulose-5-phosphate (DXP) and 3-amino-2-oxopropyl phosphate (1-amino-acetone-3-phosphate or AAP) to form pyridoxine 5'-phosphate (PNP) and inorganic phosphate.</text>
</comment>
<dbReference type="Proteomes" id="UP000012040">
    <property type="component" value="Chromosome"/>
</dbReference>
<name>M4VAT9_9BACT</name>
<dbReference type="InterPro" id="IPR013785">
    <property type="entry name" value="Aldolase_TIM"/>
</dbReference>
<feature type="binding site" evidence="4">
    <location>
        <begin position="217"/>
        <end position="218"/>
    </location>
    <ligand>
        <name>3-amino-2-oxopropyl phosphate</name>
        <dbReference type="ChEBI" id="CHEBI:57279"/>
    </ligand>
</feature>
<dbReference type="Pfam" id="PF03740">
    <property type="entry name" value="PdxJ"/>
    <property type="match status" value="1"/>
</dbReference>
<keyword evidence="2 4" id="KW-0808">Transferase</keyword>
<dbReference type="UniPathway" id="UPA00244">
    <property type="reaction ID" value="UER00313"/>
</dbReference>
<comment type="subcellular location">
    <subcellularLocation>
        <location evidence="4">Cytoplasm</location>
    </subcellularLocation>
</comment>
<dbReference type="STRING" id="1184267.A11Q_1369"/>
<evidence type="ECO:0000313" key="6">
    <source>
        <dbReference type="EMBL" id="AGH95585.1"/>
    </source>
</evidence>
<feature type="active site" description="Proton acceptor" evidence="4">
    <location>
        <position position="75"/>
    </location>
</feature>
<feature type="binding site" evidence="4">
    <location>
        <position position="55"/>
    </location>
    <ligand>
        <name>1-deoxy-D-xylulose 5-phosphate</name>
        <dbReference type="ChEBI" id="CHEBI:57792"/>
    </ligand>
</feature>
<proteinExistence type="inferred from homology"/>
<dbReference type="GO" id="GO:0008615">
    <property type="term" value="P:pyridoxine biosynthetic process"/>
    <property type="evidence" value="ECO:0007669"/>
    <property type="project" value="UniProtKB-UniRule"/>
</dbReference>
<dbReference type="eggNOG" id="COG0854">
    <property type="taxonomic scope" value="Bacteria"/>
</dbReference>
<evidence type="ECO:0000256" key="2">
    <source>
        <dbReference type="ARBA" id="ARBA00022679"/>
    </source>
</evidence>
<comment type="subunit">
    <text evidence="4">Homooctamer; tetramer of dimers.</text>
</comment>
<feature type="site" description="Transition state stabilizer" evidence="4">
    <location>
        <position position="156"/>
    </location>
</feature>
<dbReference type="InterPro" id="IPR036130">
    <property type="entry name" value="Pyridoxine-5'_phos_synth"/>
</dbReference>
<keyword evidence="1 4" id="KW-0963">Cytoplasm</keyword>
<gene>
    <name evidence="4" type="primary">pdxJ</name>
    <name evidence="6" type="ORF">A11Q_1369</name>
</gene>
<protein>
    <recommendedName>
        <fullName evidence="4 5">Pyridoxine 5'-phosphate synthase</fullName>
        <shortName evidence="4">PNP synthase</shortName>
        <ecNumber evidence="4 5">2.6.99.2</ecNumber>
    </recommendedName>
</protein>
<dbReference type="PANTHER" id="PTHR30456">
    <property type="entry name" value="PYRIDOXINE 5'-PHOSPHATE SYNTHASE"/>
    <property type="match status" value="1"/>
</dbReference>
<feature type="active site" description="Proton acceptor" evidence="4">
    <location>
        <position position="48"/>
    </location>
</feature>
<dbReference type="PANTHER" id="PTHR30456:SF0">
    <property type="entry name" value="PYRIDOXINE 5'-PHOSPHATE SYNTHASE"/>
    <property type="match status" value="1"/>
</dbReference>
<dbReference type="HAMAP" id="MF_00279">
    <property type="entry name" value="PdxJ"/>
    <property type="match status" value="1"/>
</dbReference>
<feature type="binding site" evidence="4">
    <location>
        <position position="10"/>
    </location>
    <ligand>
        <name>3-amino-2-oxopropyl phosphate</name>
        <dbReference type="ChEBI" id="CHEBI:57279"/>
    </ligand>
</feature>
<comment type="pathway">
    <text evidence="4">Cofactor biosynthesis; pyridoxine 5'-phosphate biosynthesis; pyridoxine 5'-phosphate from D-erythrose 4-phosphate: step 5/5.</text>
</comment>
<dbReference type="RefSeq" id="WP_015470075.1">
    <property type="nucleotide sequence ID" value="NC_020813.1"/>
</dbReference>
<evidence type="ECO:0000256" key="4">
    <source>
        <dbReference type="HAMAP-Rule" id="MF_00279"/>
    </source>
</evidence>
<feature type="binding site" evidence="4">
    <location>
        <begin position="12"/>
        <end position="13"/>
    </location>
    <ligand>
        <name>1-deoxy-D-xylulose 5-phosphate</name>
        <dbReference type="ChEBI" id="CHEBI:57792"/>
    </ligand>
</feature>
<dbReference type="InterPro" id="IPR004569">
    <property type="entry name" value="PyrdxlP_synth_PdxJ"/>
</dbReference>
<dbReference type="PATRIC" id="fig|1184267.3.peg.1388"/>
<dbReference type="AlphaFoldDB" id="M4VAT9"/>
<sequence>MKSKIHLGVNIDHAATLRQVRGNTTSYPDLLTMTELAREGGASQITIHLREDRRHIQDADVVRLCKKSKLPINLELAVSPEMLKIALSNKPAWVCFVPEKREELTTEGGLDVVRVFEKIKSMTKQLQAAGIKVSFFIEPNQIQVEASARAGANAIEFHTGHWVTEKGDTKKKIWKSLQAEAERAHELGMRVHAGHGLDYEHANKIRKLPFLKEVNIGHSLICYSLEYGLKKSVKKMLAELK</sequence>
<comment type="similarity">
    <text evidence="4">Belongs to the PNP synthase family.</text>
</comment>
<accession>M4VAT9</accession>
<feature type="binding site" evidence="4">
    <location>
        <position position="21"/>
    </location>
    <ligand>
        <name>3-amino-2-oxopropyl phosphate</name>
        <dbReference type="ChEBI" id="CHEBI:57279"/>
    </ligand>
</feature>
<feature type="binding site" evidence="4">
    <location>
        <position position="105"/>
    </location>
    <ligand>
        <name>1-deoxy-D-xylulose 5-phosphate</name>
        <dbReference type="ChEBI" id="CHEBI:57792"/>
    </ligand>
</feature>
<keyword evidence="3 4" id="KW-0664">Pyridoxine biosynthesis</keyword>
<evidence type="ECO:0000256" key="1">
    <source>
        <dbReference type="ARBA" id="ARBA00022490"/>
    </source>
</evidence>
<dbReference type="GO" id="GO:0005829">
    <property type="term" value="C:cytosol"/>
    <property type="evidence" value="ECO:0007669"/>
    <property type="project" value="TreeGrafter"/>
</dbReference>
<evidence type="ECO:0000256" key="3">
    <source>
        <dbReference type="ARBA" id="ARBA00023096"/>
    </source>
</evidence>
<dbReference type="OrthoDB" id="5290461at2"/>
<keyword evidence="7" id="KW-1185">Reference proteome</keyword>
<dbReference type="NCBIfam" id="NF003625">
    <property type="entry name" value="PRK05265.1-3"/>
    <property type="match status" value="1"/>
</dbReference>
<dbReference type="GO" id="GO:0033856">
    <property type="term" value="F:pyridoxine 5'-phosphate synthase activity"/>
    <property type="evidence" value="ECO:0007669"/>
    <property type="project" value="UniProtKB-UniRule"/>
</dbReference>
<dbReference type="NCBIfam" id="NF003627">
    <property type="entry name" value="PRK05265.1-5"/>
    <property type="match status" value="1"/>
</dbReference>
<comment type="catalytic activity">
    <reaction evidence="4">
        <text>3-amino-2-oxopropyl phosphate + 1-deoxy-D-xylulose 5-phosphate = pyridoxine 5'-phosphate + phosphate + 2 H2O + H(+)</text>
        <dbReference type="Rhea" id="RHEA:15265"/>
        <dbReference type="ChEBI" id="CHEBI:15377"/>
        <dbReference type="ChEBI" id="CHEBI:15378"/>
        <dbReference type="ChEBI" id="CHEBI:43474"/>
        <dbReference type="ChEBI" id="CHEBI:57279"/>
        <dbReference type="ChEBI" id="CHEBI:57792"/>
        <dbReference type="ChEBI" id="CHEBI:58589"/>
        <dbReference type="EC" id="2.6.99.2"/>
    </reaction>
</comment>